<reference evidence="2" key="2">
    <citation type="submission" date="2015-04" db="EMBL/GenBank/DDBJ databases">
        <title>A butyrogenic pathway from the amino acid lysine in a human gut commensal.</title>
        <authorList>
            <person name="de Vos W.M."/>
            <person name="Bui N.T.P."/>
            <person name="Plugge C.M."/>
            <person name="Ritari J."/>
        </authorList>
    </citation>
    <scope>NUCLEOTIDE SEQUENCE [LARGE SCALE GENOMIC DNA]</scope>
    <source>
        <strain evidence="2">AF211</strain>
    </source>
</reference>
<evidence type="ECO:0000313" key="2">
    <source>
        <dbReference type="Proteomes" id="UP000064844"/>
    </source>
</evidence>
<proteinExistence type="predicted"/>
<dbReference type="AlphaFoldDB" id="A0A0S2W616"/>
<keyword evidence="2" id="KW-1185">Reference proteome</keyword>
<dbReference type="KEGG" id="ibu:IB211_02406c"/>
<reference evidence="1 2" key="1">
    <citation type="journal article" date="2015" name="Nat. Commun.">
        <title>Production of butyrate from lysine and the Amadori product fructoselysine by a human gut commensal.</title>
        <authorList>
            <person name="Bui T.P."/>
            <person name="Ritari J."/>
            <person name="Boeren S."/>
            <person name="de Waard P."/>
            <person name="Plugge C.M."/>
            <person name="de Vos W.M."/>
        </authorList>
    </citation>
    <scope>NUCLEOTIDE SEQUENCE [LARGE SCALE GENOMIC DNA]</scope>
    <source>
        <strain evidence="1 2">AF211</strain>
    </source>
</reference>
<protein>
    <submittedName>
        <fullName evidence="1">Uncharacterized protein</fullName>
    </submittedName>
</protein>
<dbReference type="EMBL" id="CP011307">
    <property type="protein sequence ID" value="ALP94797.1"/>
    <property type="molecule type" value="Genomic_DNA"/>
</dbReference>
<sequence length="62" mass="7297">MFYSILSEVGSDTRTIISWPDYPTWEERCLLVCQQNKKNETKMEWRDGGTLSLMIQIRGCHT</sequence>
<gene>
    <name evidence="1" type="ORF">IB211_02406c</name>
</gene>
<dbReference type="Proteomes" id="UP000064844">
    <property type="component" value="Chromosome"/>
</dbReference>
<organism evidence="1 2">
    <name type="scientific">Intestinimonas butyriciproducens</name>
    <dbReference type="NCBI Taxonomy" id="1297617"/>
    <lineage>
        <taxon>Bacteria</taxon>
        <taxon>Bacillati</taxon>
        <taxon>Bacillota</taxon>
        <taxon>Clostridia</taxon>
        <taxon>Eubacteriales</taxon>
        <taxon>Intestinimonas</taxon>
    </lineage>
</organism>
<evidence type="ECO:0000313" key="1">
    <source>
        <dbReference type="EMBL" id="ALP94797.1"/>
    </source>
</evidence>
<accession>A0A0S2W616</accession>
<name>A0A0S2W616_9FIRM</name>